<dbReference type="Proteomes" id="UP001454036">
    <property type="component" value="Unassembled WGS sequence"/>
</dbReference>
<organism evidence="2 3">
    <name type="scientific">Lithospermum erythrorhizon</name>
    <name type="common">Purple gromwell</name>
    <name type="synonym">Lithospermum officinale var. erythrorhizon</name>
    <dbReference type="NCBI Taxonomy" id="34254"/>
    <lineage>
        <taxon>Eukaryota</taxon>
        <taxon>Viridiplantae</taxon>
        <taxon>Streptophyta</taxon>
        <taxon>Embryophyta</taxon>
        <taxon>Tracheophyta</taxon>
        <taxon>Spermatophyta</taxon>
        <taxon>Magnoliopsida</taxon>
        <taxon>eudicotyledons</taxon>
        <taxon>Gunneridae</taxon>
        <taxon>Pentapetalae</taxon>
        <taxon>asterids</taxon>
        <taxon>lamiids</taxon>
        <taxon>Boraginales</taxon>
        <taxon>Boraginaceae</taxon>
        <taxon>Boraginoideae</taxon>
        <taxon>Lithospermeae</taxon>
        <taxon>Lithospermum</taxon>
    </lineage>
</organism>
<dbReference type="EMBL" id="BAABME010000718">
    <property type="protein sequence ID" value="GAA0144950.1"/>
    <property type="molecule type" value="Genomic_DNA"/>
</dbReference>
<keyword evidence="1" id="KW-0812">Transmembrane</keyword>
<dbReference type="AlphaFoldDB" id="A0AAV3P3Z2"/>
<keyword evidence="3" id="KW-1185">Reference proteome</keyword>
<feature type="transmembrane region" description="Helical" evidence="1">
    <location>
        <begin position="73"/>
        <end position="95"/>
    </location>
</feature>
<evidence type="ECO:0000313" key="3">
    <source>
        <dbReference type="Proteomes" id="UP001454036"/>
    </source>
</evidence>
<evidence type="ECO:0000256" key="1">
    <source>
        <dbReference type="SAM" id="Phobius"/>
    </source>
</evidence>
<accession>A0AAV3P3Z2</accession>
<keyword evidence="1" id="KW-0472">Membrane</keyword>
<feature type="transmembrane region" description="Helical" evidence="1">
    <location>
        <begin position="129"/>
        <end position="147"/>
    </location>
</feature>
<gene>
    <name evidence="2" type="ORF">LIER_05264</name>
</gene>
<proteinExistence type="predicted"/>
<comment type="caution">
    <text evidence="2">The sequence shown here is derived from an EMBL/GenBank/DDBJ whole genome shotgun (WGS) entry which is preliminary data.</text>
</comment>
<reference evidence="2 3" key="1">
    <citation type="submission" date="2024-01" db="EMBL/GenBank/DDBJ databases">
        <title>The complete chloroplast genome sequence of Lithospermum erythrorhizon: insights into the phylogenetic relationship among Boraginaceae species and the maternal lineages of purple gromwells.</title>
        <authorList>
            <person name="Okada T."/>
            <person name="Watanabe K."/>
        </authorList>
    </citation>
    <scope>NUCLEOTIDE SEQUENCE [LARGE SCALE GENOMIC DNA]</scope>
</reference>
<sequence>MPEHESCLGCTLELLIIVDVHVQSKLPQFPYSNGTKYCHLCLIHLILSILISIEDQAVTVNVRVNCLVFTKVFCYFLAVVSSEILIELVVIILWLTGTCTGEHGVGTGKMKVRKIPQEPFEALSYLLTYFRMNPSMAIAYLLIALFFSF</sequence>
<evidence type="ECO:0000313" key="2">
    <source>
        <dbReference type="EMBL" id="GAA0144950.1"/>
    </source>
</evidence>
<name>A0AAV3P3Z2_LITER</name>
<protein>
    <submittedName>
        <fullName evidence="2">Uncharacterized protein</fullName>
    </submittedName>
</protein>
<keyword evidence="1" id="KW-1133">Transmembrane helix</keyword>